<reference evidence="11" key="1">
    <citation type="submission" date="2022-11" db="EMBL/GenBank/DDBJ databases">
        <title>Centuries of genome instability and evolution in soft-shell clam transmissible cancer (bioRxiv).</title>
        <authorList>
            <person name="Hart S.F.M."/>
            <person name="Yonemitsu M.A."/>
            <person name="Giersch R.M."/>
            <person name="Beal B.F."/>
            <person name="Arriagada G."/>
            <person name="Davis B.W."/>
            <person name="Ostrander E.A."/>
            <person name="Goff S.P."/>
            <person name="Metzger M.J."/>
        </authorList>
    </citation>
    <scope>NUCLEOTIDE SEQUENCE</scope>
    <source>
        <strain evidence="11">MELC-2E11</strain>
        <tissue evidence="11">Siphon/mantle</tissue>
    </source>
</reference>
<dbReference type="Gene3D" id="2.10.25.10">
    <property type="entry name" value="Laminin"/>
    <property type="match status" value="8"/>
</dbReference>
<feature type="domain" description="Sushi" evidence="10">
    <location>
        <begin position="131"/>
        <end position="185"/>
    </location>
</feature>
<dbReference type="InterPro" id="IPR035976">
    <property type="entry name" value="Sushi/SCR/CCP_sf"/>
</dbReference>
<dbReference type="PROSITE" id="PS01187">
    <property type="entry name" value="EGF_CA"/>
    <property type="match status" value="2"/>
</dbReference>
<dbReference type="PROSITE" id="PS50026">
    <property type="entry name" value="EGF_3"/>
    <property type="match status" value="4"/>
</dbReference>
<gene>
    <name evidence="11" type="ORF">MAR_016442</name>
</gene>
<dbReference type="PROSITE" id="PS00010">
    <property type="entry name" value="ASX_HYDROXYL"/>
    <property type="match status" value="4"/>
</dbReference>
<evidence type="ECO:0000256" key="3">
    <source>
        <dbReference type="ARBA" id="ARBA00022729"/>
    </source>
</evidence>
<dbReference type="InterPro" id="IPR000152">
    <property type="entry name" value="EGF-type_Asp/Asn_hydroxyl_site"/>
</dbReference>
<keyword evidence="2 7" id="KW-0245">EGF-like domain</keyword>
<feature type="domain" description="EGF-like" evidence="9">
    <location>
        <begin position="749"/>
        <end position="791"/>
    </location>
</feature>
<comment type="caution">
    <text evidence="7">Lacks conserved residue(s) required for the propagation of feature annotation.</text>
</comment>
<evidence type="ECO:0000256" key="6">
    <source>
        <dbReference type="ARBA" id="ARBA00023157"/>
    </source>
</evidence>
<evidence type="ECO:0000256" key="1">
    <source>
        <dbReference type="ARBA" id="ARBA00004370"/>
    </source>
</evidence>
<dbReference type="CDD" id="cd00054">
    <property type="entry name" value="EGF_CA"/>
    <property type="match status" value="1"/>
</dbReference>
<dbReference type="Pfam" id="PF23263">
    <property type="entry name" value="C8-3_MUC4"/>
    <property type="match status" value="1"/>
</dbReference>
<keyword evidence="12" id="KW-1185">Reference proteome</keyword>
<dbReference type="PROSITE" id="PS01186">
    <property type="entry name" value="EGF_2"/>
    <property type="match status" value="3"/>
</dbReference>
<dbReference type="InterPro" id="IPR056619">
    <property type="entry name" value="C8-3_MUC4"/>
</dbReference>
<comment type="subcellular location">
    <subcellularLocation>
        <location evidence="1">Membrane</location>
    </subcellularLocation>
</comment>
<accession>A0ABY7FJV1</accession>
<evidence type="ECO:0000259" key="10">
    <source>
        <dbReference type="PROSITE" id="PS50923"/>
    </source>
</evidence>
<dbReference type="PANTHER" id="PTHR24050">
    <property type="entry name" value="PA14 DOMAIN-CONTAINING PROTEIN"/>
    <property type="match status" value="1"/>
</dbReference>
<evidence type="ECO:0000256" key="5">
    <source>
        <dbReference type="ARBA" id="ARBA00023136"/>
    </source>
</evidence>
<dbReference type="Pfam" id="PF00084">
    <property type="entry name" value="Sushi"/>
    <property type="match status" value="2"/>
</dbReference>
<dbReference type="SUPFAM" id="SSF57535">
    <property type="entry name" value="Complement control module/SCR domain"/>
    <property type="match status" value="2"/>
</dbReference>
<keyword evidence="6 7" id="KW-1015">Disulfide bond</keyword>
<dbReference type="InterPro" id="IPR052235">
    <property type="entry name" value="Nephronectin_domain"/>
</dbReference>
<dbReference type="SMART" id="SM00179">
    <property type="entry name" value="EGF_CA"/>
    <property type="match status" value="7"/>
</dbReference>
<keyword evidence="5" id="KW-0472">Membrane</keyword>
<dbReference type="InterPro" id="IPR049883">
    <property type="entry name" value="NOTCH1_EGF-like"/>
</dbReference>
<feature type="domain" description="EGF-like" evidence="9">
    <location>
        <begin position="546"/>
        <end position="588"/>
    </location>
</feature>
<dbReference type="InterPro" id="IPR001881">
    <property type="entry name" value="EGF-like_Ca-bd_dom"/>
</dbReference>
<dbReference type="Proteomes" id="UP001164746">
    <property type="component" value="Chromosome 12"/>
</dbReference>
<organism evidence="11 12">
    <name type="scientific">Mya arenaria</name>
    <name type="common">Soft-shell clam</name>
    <dbReference type="NCBI Taxonomy" id="6604"/>
    <lineage>
        <taxon>Eukaryota</taxon>
        <taxon>Metazoa</taxon>
        <taxon>Spiralia</taxon>
        <taxon>Lophotrochozoa</taxon>
        <taxon>Mollusca</taxon>
        <taxon>Bivalvia</taxon>
        <taxon>Autobranchia</taxon>
        <taxon>Heteroconchia</taxon>
        <taxon>Euheterodonta</taxon>
        <taxon>Imparidentia</taxon>
        <taxon>Neoheterodontei</taxon>
        <taxon>Myida</taxon>
        <taxon>Myoidea</taxon>
        <taxon>Myidae</taxon>
        <taxon>Mya</taxon>
    </lineage>
</organism>
<evidence type="ECO:0000256" key="4">
    <source>
        <dbReference type="ARBA" id="ARBA00022737"/>
    </source>
</evidence>
<dbReference type="Gene3D" id="2.10.70.10">
    <property type="entry name" value="Complement Module, domain 1"/>
    <property type="match status" value="2"/>
</dbReference>
<dbReference type="SUPFAM" id="SSF57196">
    <property type="entry name" value="EGF/Laminin"/>
    <property type="match status" value="1"/>
</dbReference>
<dbReference type="Pfam" id="PF07645">
    <property type="entry name" value="EGF_CA"/>
    <property type="match status" value="7"/>
</dbReference>
<evidence type="ECO:0000256" key="2">
    <source>
        <dbReference type="ARBA" id="ARBA00022536"/>
    </source>
</evidence>
<feature type="domain" description="EGF-like" evidence="9">
    <location>
        <begin position="673"/>
        <end position="716"/>
    </location>
</feature>
<dbReference type="InterPro" id="IPR018097">
    <property type="entry name" value="EGF_Ca-bd_CS"/>
</dbReference>
<feature type="disulfide bond" evidence="7">
    <location>
        <begin position="760"/>
        <end position="777"/>
    </location>
</feature>
<keyword evidence="8" id="KW-0768">Sushi</keyword>
<proteinExistence type="predicted"/>
<evidence type="ECO:0000313" key="12">
    <source>
        <dbReference type="Proteomes" id="UP001164746"/>
    </source>
</evidence>
<keyword evidence="4" id="KW-0677">Repeat</keyword>
<dbReference type="PROSITE" id="PS50923">
    <property type="entry name" value="SUSHI"/>
    <property type="match status" value="2"/>
</dbReference>
<evidence type="ECO:0000256" key="7">
    <source>
        <dbReference type="PROSITE-ProRule" id="PRU00076"/>
    </source>
</evidence>
<dbReference type="SUPFAM" id="SSF57184">
    <property type="entry name" value="Growth factor receptor domain"/>
    <property type="match status" value="3"/>
</dbReference>
<feature type="domain" description="EGF-like" evidence="9">
    <location>
        <begin position="792"/>
        <end position="835"/>
    </location>
</feature>
<sequence>MNETECGPPQEDGEVTYSTNGTIATIHCHYEYLSDDPVIECIDVSARLISLRERYMGKEQVRYILIGSFAVKQTHCGPLEAEHTLVDIENITTFGEVALVSCDTGYLPEGTTPVECLANGTWSEIPSCRVKDCGPPSVAYGQVTTSGNTTFGYNATIVCNEGYSLDGSGEILCTAYGWENVSCVLQDCGNLTIDNGKVLFDTGTKFGDSAEVCSNGYVSFDKLFINPSPPNNNTSSNDSDGNGFGDSCCYYRKSRRFVEGRPVAGGLYHFHPSLNARLILYGDGLDFTRQFLSGEEYDSSTLSISNNNGSARVFFKNTGAVNESTTVFFYEDGKDHDNFHNSSYVPLFLDEVDNVTMALAVEACNGTSSTECIYDFALTLNPAIAADTVNKRQQFDQDQEDIGINCESNYDGCSGNPCSLGRTCTDLSPEEQQSQGRAYMCSECPLGYTAWEDDDNVCMDINECEDETHNCSQVCVNLYGGYRCECRTGFVLNESNWQCSPVCEIPYYGHECNNTCECTGRGAMECNPVRGCVCEVGWTGSTCDDDINECDLDHDICADVRKYCTNTVGSYTCDCINGYEKNDEDACTDFDECAGGTATCAQMCENKPGFYNCYCYFGYKLNDDRRTCTQISDPCRTLYNLTCSGYCVLKDNTAECRCRQGFVLGDDAQTCLDVNECQSSEMNGCNSAATCMNTDGSYQCECPIGSRLENDGRTCTDINECQQETDACTHQCSNKDGGYGWKGEICSEDVDECSETPEVCSMKDNSHCKNVDGSYICSCDAGYNTIDDMCEDVKECLTEELNDCDERAECVETDGNYTCLCPVGMYLQDDGRSCKGCHCASGWTGIKCDIDEDECTTDIDECKEGKWNNCTQTCTNTAGLSRSRDVMICFNTTV</sequence>
<dbReference type="EMBL" id="CP111023">
    <property type="protein sequence ID" value="WAR22468.1"/>
    <property type="molecule type" value="Genomic_DNA"/>
</dbReference>
<dbReference type="SMART" id="SM00032">
    <property type="entry name" value="CCP"/>
    <property type="match status" value="2"/>
</dbReference>
<evidence type="ECO:0000313" key="11">
    <source>
        <dbReference type="EMBL" id="WAR22468.1"/>
    </source>
</evidence>
<name>A0ABY7FJV1_MYAAR</name>
<dbReference type="SMART" id="SM00181">
    <property type="entry name" value="EGF"/>
    <property type="match status" value="9"/>
</dbReference>
<keyword evidence="3" id="KW-0732">Signal</keyword>
<dbReference type="InterPro" id="IPR000436">
    <property type="entry name" value="Sushi_SCR_CCP_dom"/>
</dbReference>
<evidence type="ECO:0000256" key="8">
    <source>
        <dbReference type="PROSITE-ProRule" id="PRU00302"/>
    </source>
</evidence>
<protein>
    <submittedName>
        <fullName evidence="11">MATN2-like protein</fullName>
    </submittedName>
</protein>
<dbReference type="InterPro" id="IPR000742">
    <property type="entry name" value="EGF"/>
</dbReference>
<dbReference type="CDD" id="cd00033">
    <property type="entry name" value="CCP"/>
    <property type="match status" value="2"/>
</dbReference>
<feature type="domain" description="Sushi" evidence="10">
    <location>
        <begin position="74"/>
        <end position="130"/>
    </location>
</feature>
<dbReference type="InterPro" id="IPR009030">
    <property type="entry name" value="Growth_fac_rcpt_cys_sf"/>
</dbReference>
<dbReference type="PANTHER" id="PTHR24050:SF28">
    <property type="entry name" value="UROMODULIN-LIKE"/>
    <property type="match status" value="1"/>
</dbReference>
<evidence type="ECO:0000259" key="9">
    <source>
        <dbReference type="PROSITE" id="PS50026"/>
    </source>
</evidence>